<keyword evidence="6" id="KW-1185">Reference proteome</keyword>
<evidence type="ECO:0000256" key="1">
    <source>
        <dbReference type="ARBA" id="ARBA00008875"/>
    </source>
</evidence>
<dbReference type="RefSeq" id="WP_008854438.1">
    <property type="nucleotide sequence ID" value="NZ_JOPB01000005.1"/>
</dbReference>
<dbReference type="InterPro" id="IPR051923">
    <property type="entry name" value="Glycosyl_Hydrolase_39"/>
</dbReference>
<evidence type="ECO:0000259" key="4">
    <source>
        <dbReference type="Pfam" id="PF01229"/>
    </source>
</evidence>
<dbReference type="AlphaFoldDB" id="A0A251ZVB0"/>
<dbReference type="InterPro" id="IPR049166">
    <property type="entry name" value="GH39_cat"/>
</dbReference>
<sequence>MVFSININKNARNPFAGTDGKLKPINGVNGSPISIAPGFPDLENEFNQMGIKYIRLHDTLGIADLDDYCQANRTTAANQLLQNVPANLQSKCNPFCAEFINKRTIFPYAAAGMRSNNLNLALKNANYQMTDYYIKRIMDNNPDVNPTNIEREVMFRVGRSNWAGYEIPQNFDIYASLAGNLVERYSLNYKQTGLPRKISHWEIWNEPDLHFFWNNNRPQTFYEFYSKIARAIKAVDPEAKVGAAGVAYGYNPNGEYLDGLLNYCRSTNTPIDFLSWHYYGNTSADPQNIIDLGNQIQTTLNAYGYDNLESLCTEWNSTPFASANTYTKVQSANNAAYIASTLMYMQYCKVDKAYYYRGDASSFGLFNDNDNTKSKYPSAKSFCSYAAQSFGLFSKMLEDTPYILGQDNTFNTGITTLAAENESGNKLNILAANFKVDYAFVDEKSPPTDTALYTQHYIDTNRSVNQLNDDWSKEHWFGGVDPNTVTYDNTVTQNAVVAATDPNGTITSRMRDYTLSDAGLQLNINNISSSYKGYTLTAYRITEGGRVDRLTPNDVTSSITISMSNGTITIKDTAAKLSTVTLYSIELK</sequence>
<keyword evidence="2 5" id="KW-0378">Hydrolase</keyword>
<dbReference type="EMBL" id="JOPB01000005">
    <property type="protein sequence ID" value="OUI78591.1"/>
    <property type="molecule type" value="Genomic_DNA"/>
</dbReference>
<comment type="caution">
    <text evidence="5">The sequence shown here is derived from an EMBL/GenBank/DDBJ whole genome shotgun (WGS) entry which is preliminary data.</text>
</comment>
<evidence type="ECO:0000313" key="6">
    <source>
        <dbReference type="Proteomes" id="UP000194946"/>
    </source>
</evidence>
<name>A0A251ZVB0_9PROT</name>
<dbReference type="InterPro" id="IPR017853">
    <property type="entry name" value="GH"/>
</dbReference>
<dbReference type="PANTHER" id="PTHR12631">
    <property type="entry name" value="ALPHA-L-IDURONIDASE"/>
    <property type="match status" value="1"/>
</dbReference>
<proteinExistence type="inferred from homology"/>
<organism evidence="5 6">
    <name type="scientific">Commensalibacter intestini</name>
    <dbReference type="NCBI Taxonomy" id="479936"/>
    <lineage>
        <taxon>Bacteria</taxon>
        <taxon>Pseudomonadati</taxon>
        <taxon>Pseudomonadota</taxon>
        <taxon>Alphaproteobacteria</taxon>
        <taxon>Acetobacterales</taxon>
        <taxon>Acetobacteraceae</taxon>
    </lineage>
</organism>
<keyword evidence="3" id="KW-0326">Glycosidase</keyword>
<evidence type="ECO:0000256" key="3">
    <source>
        <dbReference type="ARBA" id="ARBA00023295"/>
    </source>
</evidence>
<gene>
    <name evidence="5" type="ORF">HK18_06755</name>
</gene>
<dbReference type="Gene3D" id="3.20.20.80">
    <property type="entry name" value="Glycosidases"/>
    <property type="match status" value="1"/>
</dbReference>
<evidence type="ECO:0000256" key="2">
    <source>
        <dbReference type="ARBA" id="ARBA00022801"/>
    </source>
</evidence>
<dbReference type="Pfam" id="PF01229">
    <property type="entry name" value="Glyco_hydro_39"/>
    <property type="match status" value="1"/>
</dbReference>
<dbReference type="SUPFAM" id="SSF51445">
    <property type="entry name" value="(Trans)glycosidases"/>
    <property type="match status" value="1"/>
</dbReference>
<feature type="domain" description="Glycosyl hydrolases family 39 N-terminal catalytic" evidence="4">
    <location>
        <begin position="176"/>
        <end position="376"/>
    </location>
</feature>
<dbReference type="PANTHER" id="PTHR12631:SF10">
    <property type="entry name" value="BETA-XYLOSIDASE-LIKE PROTEIN-RELATED"/>
    <property type="match status" value="1"/>
</dbReference>
<comment type="similarity">
    <text evidence="1">Belongs to the glycosyl hydrolase 39 family.</text>
</comment>
<dbReference type="GO" id="GO:0004553">
    <property type="term" value="F:hydrolase activity, hydrolyzing O-glycosyl compounds"/>
    <property type="evidence" value="ECO:0007669"/>
    <property type="project" value="TreeGrafter"/>
</dbReference>
<accession>A0A251ZVB0</accession>
<evidence type="ECO:0000313" key="5">
    <source>
        <dbReference type="EMBL" id="OUI78591.1"/>
    </source>
</evidence>
<dbReference type="Proteomes" id="UP000194946">
    <property type="component" value="Unassembled WGS sequence"/>
</dbReference>
<protein>
    <submittedName>
        <fullName evidence="5">Glycoside hydrolase family 39</fullName>
    </submittedName>
</protein>
<reference evidence="6" key="1">
    <citation type="submission" date="2014-06" db="EMBL/GenBank/DDBJ databases">
        <authorList>
            <person name="Winans N.J."/>
            <person name="Newell P.D."/>
            <person name="Douglas A.E."/>
        </authorList>
    </citation>
    <scope>NUCLEOTIDE SEQUENCE [LARGE SCALE GENOMIC DNA]</scope>
    <source>
        <strain evidence="6">DmL_052</strain>
    </source>
</reference>